<evidence type="ECO:0000256" key="10">
    <source>
        <dbReference type="ARBA" id="ARBA00022989"/>
    </source>
</evidence>
<dbReference type="GO" id="GO:0008237">
    <property type="term" value="F:metallopeptidase activity"/>
    <property type="evidence" value="ECO:0007669"/>
    <property type="project" value="UniProtKB-KW"/>
</dbReference>
<name>K1X597_9BACT</name>
<dbReference type="Pfam" id="PF02163">
    <property type="entry name" value="Peptidase_M50"/>
    <property type="match status" value="2"/>
</dbReference>
<dbReference type="GO" id="GO:0005886">
    <property type="term" value="C:plasma membrane"/>
    <property type="evidence" value="ECO:0007669"/>
    <property type="project" value="UniProtKB-SubCell"/>
</dbReference>
<feature type="domain" description="Peptidase M50" evidence="14">
    <location>
        <begin position="9"/>
        <end position="107"/>
    </location>
</feature>
<keyword evidence="7" id="KW-0479">Metal-binding</keyword>
<dbReference type="GO" id="GO:0006508">
    <property type="term" value="P:proteolysis"/>
    <property type="evidence" value="ECO:0007669"/>
    <property type="project" value="UniProtKB-KW"/>
</dbReference>
<evidence type="ECO:0000256" key="5">
    <source>
        <dbReference type="ARBA" id="ARBA00022670"/>
    </source>
</evidence>
<feature type="transmembrane region" description="Helical" evidence="13">
    <location>
        <begin position="128"/>
        <end position="152"/>
    </location>
</feature>
<keyword evidence="10 13" id="KW-1133">Transmembrane helix</keyword>
<keyword evidence="8" id="KW-0378">Hydrolase</keyword>
<evidence type="ECO:0000256" key="13">
    <source>
        <dbReference type="SAM" id="Phobius"/>
    </source>
</evidence>
<dbReference type="InterPro" id="IPR052348">
    <property type="entry name" value="Metallopeptidase_M50B"/>
</dbReference>
<comment type="subcellular location">
    <subcellularLocation>
        <location evidence="2">Cell membrane</location>
        <topology evidence="2">Multi-pass membrane protein</topology>
    </subcellularLocation>
</comment>
<comment type="similarity">
    <text evidence="3">Belongs to the peptidase M50B family.</text>
</comment>
<dbReference type="PANTHER" id="PTHR35864:SF1">
    <property type="entry name" value="ZINC METALLOPROTEASE YWHC-RELATED"/>
    <property type="match status" value="1"/>
</dbReference>
<evidence type="ECO:0000256" key="4">
    <source>
        <dbReference type="ARBA" id="ARBA00022475"/>
    </source>
</evidence>
<evidence type="ECO:0000256" key="7">
    <source>
        <dbReference type="ARBA" id="ARBA00022723"/>
    </source>
</evidence>
<comment type="cofactor">
    <cofactor evidence="1">
        <name>Zn(2+)</name>
        <dbReference type="ChEBI" id="CHEBI:29105"/>
    </cofactor>
</comment>
<feature type="domain" description="Peptidase M50" evidence="14">
    <location>
        <begin position="127"/>
        <end position="162"/>
    </location>
</feature>
<feature type="transmembrane region" description="Helical" evidence="13">
    <location>
        <begin position="173"/>
        <end position="206"/>
    </location>
</feature>
<keyword evidence="11" id="KW-0482">Metalloprotease</keyword>
<gene>
    <name evidence="15" type="ORF">ACD_80C00080G0008</name>
</gene>
<dbReference type="EMBL" id="AMFJ01036087">
    <property type="protein sequence ID" value="EKD25355.1"/>
    <property type="molecule type" value="Genomic_DNA"/>
</dbReference>
<feature type="transmembrane region" description="Helical" evidence="13">
    <location>
        <begin position="86"/>
        <end position="108"/>
    </location>
</feature>
<dbReference type="CDD" id="cd06158">
    <property type="entry name" value="S2P-M50_like_1"/>
    <property type="match status" value="1"/>
</dbReference>
<accession>K1X597</accession>
<evidence type="ECO:0000256" key="3">
    <source>
        <dbReference type="ARBA" id="ARBA00007931"/>
    </source>
</evidence>
<proteinExistence type="inferred from homology"/>
<dbReference type="InterPro" id="IPR008915">
    <property type="entry name" value="Peptidase_M50"/>
</dbReference>
<evidence type="ECO:0000256" key="1">
    <source>
        <dbReference type="ARBA" id="ARBA00001947"/>
    </source>
</evidence>
<evidence type="ECO:0000256" key="12">
    <source>
        <dbReference type="ARBA" id="ARBA00023136"/>
    </source>
</evidence>
<dbReference type="PANTHER" id="PTHR35864">
    <property type="entry name" value="ZINC METALLOPROTEASE MJ0611-RELATED"/>
    <property type="match status" value="1"/>
</dbReference>
<sequence>MWIFDIVQLAVILAVSIWLHEYAHAYVSYRLGDPTPKLQGRLTPNPLKHLDPIWFLMIFLIHFGRGKPVQINPLYYKNPRKGELMVALAGPATNLILAIVWILVMLIYVKLMGGTPNDINLNITDPMINFWVSFSVLNITLALFNLIPIAPLDGYRLIKIWRYRWAEFMERYARFWLIFIVLLIFLWGGVFSNIILSVFNFLFTIIGQVFY</sequence>
<evidence type="ECO:0000256" key="6">
    <source>
        <dbReference type="ARBA" id="ARBA00022692"/>
    </source>
</evidence>
<feature type="transmembrane region" description="Helical" evidence="13">
    <location>
        <begin position="49"/>
        <end position="65"/>
    </location>
</feature>
<evidence type="ECO:0000313" key="15">
    <source>
        <dbReference type="EMBL" id="EKD25355.1"/>
    </source>
</evidence>
<dbReference type="AlphaFoldDB" id="K1X597"/>
<evidence type="ECO:0000256" key="8">
    <source>
        <dbReference type="ARBA" id="ARBA00022801"/>
    </source>
</evidence>
<reference evidence="15" key="1">
    <citation type="journal article" date="2012" name="Science">
        <title>Fermentation, hydrogen, and sulfur metabolism in multiple uncultivated bacterial phyla.</title>
        <authorList>
            <person name="Wrighton K.C."/>
            <person name="Thomas B.C."/>
            <person name="Sharon I."/>
            <person name="Miller C.S."/>
            <person name="Castelle C.J."/>
            <person name="VerBerkmoes N.C."/>
            <person name="Wilkins M.J."/>
            <person name="Hettich R.L."/>
            <person name="Lipton M.S."/>
            <person name="Williams K.H."/>
            <person name="Long P.E."/>
            <person name="Banfield J.F."/>
        </authorList>
    </citation>
    <scope>NUCLEOTIDE SEQUENCE [LARGE SCALE GENOMIC DNA]</scope>
</reference>
<keyword evidence="9" id="KW-0862">Zinc</keyword>
<protein>
    <submittedName>
        <fullName evidence="15">Peptidase M50</fullName>
    </submittedName>
</protein>
<keyword evidence="5" id="KW-0645">Protease</keyword>
<evidence type="ECO:0000256" key="9">
    <source>
        <dbReference type="ARBA" id="ARBA00022833"/>
    </source>
</evidence>
<dbReference type="InterPro" id="IPR044537">
    <property type="entry name" value="Rip2-like"/>
</dbReference>
<dbReference type="GO" id="GO:0046872">
    <property type="term" value="F:metal ion binding"/>
    <property type="evidence" value="ECO:0007669"/>
    <property type="project" value="UniProtKB-KW"/>
</dbReference>
<keyword evidence="12 13" id="KW-0472">Membrane</keyword>
<evidence type="ECO:0000256" key="2">
    <source>
        <dbReference type="ARBA" id="ARBA00004651"/>
    </source>
</evidence>
<organism evidence="15">
    <name type="scientific">uncultured bacterium</name>
    <name type="common">gcode 4</name>
    <dbReference type="NCBI Taxonomy" id="1234023"/>
    <lineage>
        <taxon>Bacteria</taxon>
        <taxon>environmental samples</taxon>
    </lineage>
</organism>
<comment type="caution">
    <text evidence="15">The sequence shown here is derived from an EMBL/GenBank/DDBJ whole genome shotgun (WGS) entry which is preliminary data.</text>
</comment>
<evidence type="ECO:0000256" key="11">
    <source>
        <dbReference type="ARBA" id="ARBA00023049"/>
    </source>
</evidence>
<keyword evidence="4" id="KW-1003">Cell membrane</keyword>
<evidence type="ECO:0000259" key="14">
    <source>
        <dbReference type="Pfam" id="PF02163"/>
    </source>
</evidence>
<keyword evidence="6 13" id="KW-0812">Transmembrane</keyword>